<dbReference type="AlphaFoldDB" id="A6GGA3"/>
<dbReference type="InterPro" id="IPR013249">
    <property type="entry name" value="RNA_pol_sigma70_r4_t2"/>
</dbReference>
<comment type="caution">
    <text evidence="8">The sequence shown here is derived from an EMBL/GenBank/DDBJ whole genome shotgun (WGS) entry which is preliminary data.</text>
</comment>
<evidence type="ECO:0000256" key="1">
    <source>
        <dbReference type="ARBA" id="ARBA00010641"/>
    </source>
</evidence>
<accession>A6GGA3</accession>
<dbReference type="GO" id="GO:0003677">
    <property type="term" value="F:DNA binding"/>
    <property type="evidence" value="ECO:0007669"/>
    <property type="project" value="UniProtKB-KW"/>
</dbReference>
<name>A6GGA3_9BACT</name>
<dbReference type="GO" id="GO:0006352">
    <property type="term" value="P:DNA-templated transcription initiation"/>
    <property type="evidence" value="ECO:0007669"/>
    <property type="project" value="InterPro"/>
</dbReference>
<dbReference type="InterPro" id="IPR014284">
    <property type="entry name" value="RNA_pol_sigma-70_dom"/>
</dbReference>
<evidence type="ECO:0000256" key="3">
    <source>
        <dbReference type="ARBA" id="ARBA00023082"/>
    </source>
</evidence>
<keyword evidence="4" id="KW-0238">DNA-binding</keyword>
<protein>
    <submittedName>
        <fullName evidence="8">RNA polymerase, sigma-24 subunit, ECF subfamily protein</fullName>
    </submittedName>
</protein>
<keyword evidence="3" id="KW-0731">Sigma factor</keyword>
<sequence length="165" mass="18766">MRELSRAYREHWDYVLLILGRYGVPDAMREDAAQEVFIVAHRRWADLEHGASVRAWLYGIARRVASTQRRGARRRTHRMLRVPSPEPALGLDEAVERERAQRALTRAIEGLEGDKRRVFEMASEDGRSGPEIAESLGVGINTVYSRLRLARAQVVSDARRLCAAC</sequence>
<evidence type="ECO:0000256" key="4">
    <source>
        <dbReference type="ARBA" id="ARBA00023125"/>
    </source>
</evidence>
<organism evidence="8 9">
    <name type="scientific">Plesiocystis pacifica SIR-1</name>
    <dbReference type="NCBI Taxonomy" id="391625"/>
    <lineage>
        <taxon>Bacteria</taxon>
        <taxon>Pseudomonadati</taxon>
        <taxon>Myxococcota</taxon>
        <taxon>Polyangia</taxon>
        <taxon>Nannocystales</taxon>
        <taxon>Nannocystaceae</taxon>
        <taxon>Plesiocystis</taxon>
    </lineage>
</organism>
<proteinExistence type="inferred from homology"/>
<dbReference type="PANTHER" id="PTHR43133">
    <property type="entry name" value="RNA POLYMERASE ECF-TYPE SIGMA FACTO"/>
    <property type="match status" value="1"/>
</dbReference>
<keyword evidence="2" id="KW-0805">Transcription regulation</keyword>
<feature type="domain" description="RNA polymerase sigma factor 70 region 4 type 2" evidence="7">
    <location>
        <begin position="102"/>
        <end position="153"/>
    </location>
</feature>
<keyword evidence="9" id="KW-1185">Reference proteome</keyword>
<reference evidence="8 9" key="1">
    <citation type="submission" date="2007-06" db="EMBL/GenBank/DDBJ databases">
        <authorList>
            <person name="Shimkets L."/>
            <person name="Ferriera S."/>
            <person name="Johnson J."/>
            <person name="Kravitz S."/>
            <person name="Beeson K."/>
            <person name="Sutton G."/>
            <person name="Rogers Y.-H."/>
            <person name="Friedman R."/>
            <person name="Frazier M."/>
            <person name="Venter J.C."/>
        </authorList>
    </citation>
    <scope>NUCLEOTIDE SEQUENCE [LARGE SCALE GENOMIC DNA]</scope>
    <source>
        <strain evidence="8 9">SIR-1</strain>
    </source>
</reference>
<evidence type="ECO:0000313" key="9">
    <source>
        <dbReference type="Proteomes" id="UP000005801"/>
    </source>
</evidence>
<evidence type="ECO:0000259" key="7">
    <source>
        <dbReference type="Pfam" id="PF08281"/>
    </source>
</evidence>
<dbReference type="InterPro" id="IPR036388">
    <property type="entry name" value="WH-like_DNA-bd_sf"/>
</dbReference>
<dbReference type="InterPro" id="IPR013324">
    <property type="entry name" value="RNA_pol_sigma_r3/r4-like"/>
</dbReference>
<evidence type="ECO:0000256" key="2">
    <source>
        <dbReference type="ARBA" id="ARBA00023015"/>
    </source>
</evidence>
<dbReference type="EMBL" id="ABCS01000104">
    <property type="protein sequence ID" value="EDM75077.1"/>
    <property type="molecule type" value="Genomic_DNA"/>
</dbReference>
<feature type="domain" description="RNA polymerase sigma-70 region 2" evidence="6">
    <location>
        <begin position="8"/>
        <end position="75"/>
    </location>
</feature>
<dbReference type="Pfam" id="PF04542">
    <property type="entry name" value="Sigma70_r2"/>
    <property type="match status" value="1"/>
</dbReference>
<dbReference type="Gene3D" id="1.10.10.10">
    <property type="entry name" value="Winged helix-like DNA-binding domain superfamily/Winged helix DNA-binding domain"/>
    <property type="match status" value="1"/>
</dbReference>
<dbReference type="InterPro" id="IPR013325">
    <property type="entry name" value="RNA_pol_sigma_r2"/>
</dbReference>
<evidence type="ECO:0000259" key="6">
    <source>
        <dbReference type="Pfam" id="PF04542"/>
    </source>
</evidence>
<dbReference type="InterPro" id="IPR007627">
    <property type="entry name" value="RNA_pol_sigma70_r2"/>
</dbReference>
<comment type="similarity">
    <text evidence="1">Belongs to the sigma-70 factor family. ECF subfamily.</text>
</comment>
<gene>
    <name evidence="8" type="ORF">PPSIR1_00285</name>
</gene>
<dbReference type="InterPro" id="IPR039425">
    <property type="entry name" value="RNA_pol_sigma-70-like"/>
</dbReference>
<dbReference type="Proteomes" id="UP000005801">
    <property type="component" value="Unassembled WGS sequence"/>
</dbReference>
<dbReference type="SUPFAM" id="SSF88946">
    <property type="entry name" value="Sigma2 domain of RNA polymerase sigma factors"/>
    <property type="match status" value="1"/>
</dbReference>
<dbReference type="STRING" id="391625.PPSIR1_00285"/>
<dbReference type="GO" id="GO:0016987">
    <property type="term" value="F:sigma factor activity"/>
    <property type="evidence" value="ECO:0007669"/>
    <property type="project" value="UniProtKB-KW"/>
</dbReference>
<dbReference type="RefSeq" id="WP_006975743.1">
    <property type="nucleotide sequence ID" value="NZ_ABCS01000104.1"/>
</dbReference>
<dbReference type="SUPFAM" id="SSF88659">
    <property type="entry name" value="Sigma3 and sigma4 domains of RNA polymerase sigma factors"/>
    <property type="match status" value="1"/>
</dbReference>
<dbReference type="Pfam" id="PF08281">
    <property type="entry name" value="Sigma70_r4_2"/>
    <property type="match status" value="1"/>
</dbReference>
<dbReference type="OrthoDB" id="5512435at2"/>
<keyword evidence="5" id="KW-0804">Transcription</keyword>
<dbReference type="NCBIfam" id="TIGR02937">
    <property type="entry name" value="sigma70-ECF"/>
    <property type="match status" value="1"/>
</dbReference>
<evidence type="ECO:0000256" key="5">
    <source>
        <dbReference type="ARBA" id="ARBA00023163"/>
    </source>
</evidence>
<dbReference type="eggNOG" id="COG1595">
    <property type="taxonomic scope" value="Bacteria"/>
</dbReference>
<dbReference type="PANTHER" id="PTHR43133:SF8">
    <property type="entry name" value="RNA POLYMERASE SIGMA FACTOR HI_1459-RELATED"/>
    <property type="match status" value="1"/>
</dbReference>
<evidence type="ECO:0000313" key="8">
    <source>
        <dbReference type="EMBL" id="EDM75077.1"/>
    </source>
</evidence>
<dbReference type="Gene3D" id="1.10.1740.10">
    <property type="match status" value="1"/>
</dbReference>